<reference evidence="1 2" key="1">
    <citation type="submission" date="2017-06" db="EMBL/GenBank/DDBJ databases">
        <authorList>
            <person name="Kim H.J."/>
            <person name="Triplett B.A."/>
        </authorList>
    </citation>
    <scope>NUCLEOTIDE SEQUENCE [LARGE SCALE GENOMIC DNA]</scope>
</reference>
<dbReference type="EMBL" id="MF403008">
    <property type="protein sequence ID" value="AUZ94994.1"/>
    <property type="molecule type" value="Genomic_DNA"/>
</dbReference>
<accession>A0A2L0UZM6</accession>
<protein>
    <submittedName>
        <fullName evidence="1">Uncharacterized protein</fullName>
    </submittedName>
</protein>
<dbReference type="RefSeq" id="YP_009611877.1">
    <property type="nucleotide sequence ID" value="NC_042013.1"/>
</dbReference>
<dbReference type="KEGG" id="vg:40088215"/>
<dbReference type="Proteomes" id="UP000223025">
    <property type="component" value="Segment"/>
</dbReference>
<dbReference type="GeneID" id="40088215"/>
<evidence type="ECO:0000313" key="2">
    <source>
        <dbReference type="Proteomes" id="UP000223025"/>
    </source>
</evidence>
<evidence type="ECO:0000313" key="1">
    <source>
        <dbReference type="EMBL" id="AUZ94994.1"/>
    </source>
</evidence>
<name>A0A2L0UZM6_9CAUD</name>
<sequence>MIIPQPSLPLNVSCSTYSPNFVNDAKLKYDDTFEKNTV</sequence>
<keyword evidence="2" id="KW-1185">Reference proteome</keyword>
<proteinExistence type="predicted"/>
<organism evidence="1 2">
    <name type="scientific">Agrobacterium phage Atu_ph07</name>
    <dbReference type="NCBI Taxonomy" id="2024264"/>
    <lineage>
        <taxon>Viruses</taxon>
        <taxon>Duplodnaviria</taxon>
        <taxon>Heunggongvirae</taxon>
        <taxon>Uroviricota</taxon>
        <taxon>Caudoviricetes</taxon>
        <taxon>Polybotosvirus</taxon>
        <taxon>Polybotosvirus Atuph07</taxon>
    </lineage>
</organism>